<feature type="compositionally biased region" description="Basic and acidic residues" evidence="1">
    <location>
        <begin position="77"/>
        <end position="93"/>
    </location>
</feature>
<dbReference type="Proteomes" id="UP001153076">
    <property type="component" value="Unassembled WGS sequence"/>
</dbReference>
<name>A0A9Q1GHD8_9CARY</name>
<keyword evidence="3" id="KW-1185">Reference proteome</keyword>
<feature type="compositionally biased region" description="Acidic residues" evidence="1">
    <location>
        <begin position="94"/>
        <end position="114"/>
    </location>
</feature>
<accession>A0A9Q1GHD8</accession>
<protein>
    <submittedName>
        <fullName evidence="2">Uncharacterized protein</fullName>
    </submittedName>
</protein>
<organism evidence="2 3">
    <name type="scientific">Carnegiea gigantea</name>
    <dbReference type="NCBI Taxonomy" id="171969"/>
    <lineage>
        <taxon>Eukaryota</taxon>
        <taxon>Viridiplantae</taxon>
        <taxon>Streptophyta</taxon>
        <taxon>Embryophyta</taxon>
        <taxon>Tracheophyta</taxon>
        <taxon>Spermatophyta</taxon>
        <taxon>Magnoliopsida</taxon>
        <taxon>eudicotyledons</taxon>
        <taxon>Gunneridae</taxon>
        <taxon>Pentapetalae</taxon>
        <taxon>Caryophyllales</taxon>
        <taxon>Cactineae</taxon>
        <taxon>Cactaceae</taxon>
        <taxon>Cactoideae</taxon>
        <taxon>Echinocereeae</taxon>
        <taxon>Carnegiea</taxon>
    </lineage>
</organism>
<proteinExistence type="predicted"/>
<reference evidence="2" key="1">
    <citation type="submission" date="2022-04" db="EMBL/GenBank/DDBJ databases">
        <title>Carnegiea gigantea Genome sequencing and assembly v2.</title>
        <authorList>
            <person name="Copetti D."/>
            <person name="Sanderson M.J."/>
            <person name="Burquez A."/>
            <person name="Wojciechowski M.F."/>
        </authorList>
    </citation>
    <scope>NUCLEOTIDE SEQUENCE</scope>
    <source>
        <strain evidence="2">SGP5-SGP5p</strain>
        <tissue evidence="2">Aerial part</tissue>
    </source>
</reference>
<sequence length="196" mass="22977">MNIKISGVKGEPSTMAHSDERMQAENASNSKNSTHDNMARKSRVTLTYKRKSRRLINEAERQRRFCNNQPEPEPQVEPDHEPYPEPEDEPKPEPEDEPGLEPEDEHDPDTEPEPEPEHVRKRQRKQHHSHSLQPTLKRAPKRTPKKNVQFRHVDIEEPVSEHTDLTLITTRPWSGLLRHEMTLGGFLRLVERLEYE</sequence>
<feature type="compositionally biased region" description="Basic residues" evidence="1">
    <location>
        <begin position="138"/>
        <end position="147"/>
    </location>
</feature>
<evidence type="ECO:0000313" key="2">
    <source>
        <dbReference type="EMBL" id="KAJ8419998.1"/>
    </source>
</evidence>
<gene>
    <name evidence="2" type="ORF">Cgig2_011561</name>
</gene>
<dbReference type="AlphaFoldDB" id="A0A9Q1GHD8"/>
<comment type="caution">
    <text evidence="2">The sequence shown here is derived from an EMBL/GenBank/DDBJ whole genome shotgun (WGS) entry which is preliminary data.</text>
</comment>
<evidence type="ECO:0000313" key="3">
    <source>
        <dbReference type="Proteomes" id="UP001153076"/>
    </source>
</evidence>
<evidence type="ECO:0000256" key="1">
    <source>
        <dbReference type="SAM" id="MobiDB-lite"/>
    </source>
</evidence>
<feature type="region of interest" description="Disordered" evidence="1">
    <location>
        <begin position="1"/>
        <end position="147"/>
    </location>
</feature>
<dbReference type="EMBL" id="JAKOGI010004033">
    <property type="protein sequence ID" value="KAJ8419998.1"/>
    <property type="molecule type" value="Genomic_DNA"/>
</dbReference>
<feature type="compositionally biased region" description="Basic residues" evidence="1">
    <location>
        <begin position="40"/>
        <end position="54"/>
    </location>
</feature>
<feature type="compositionally biased region" description="Basic residues" evidence="1">
    <location>
        <begin position="119"/>
        <end position="130"/>
    </location>
</feature>